<dbReference type="PANTHER" id="PTHR45710:SF26">
    <property type="entry name" value="RH26557P"/>
    <property type="match status" value="1"/>
</dbReference>
<comment type="subcellular location">
    <subcellularLocation>
        <location evidence="1">Cell membrane</location>
        <topology evidence="1">Single-pass type II membrane protein</topology>
    </subcellularLocation>
</comment>
<dbReference type="InterPro" id="IPR016186">
    <property type="entry name" value="C-type_lectin-like/link_sf"/>
</dbReference>
<dbReference type="PROSITE" id="PS50041">
    <property type="entry name" value="C_TYPE_LECTIN_2"/>
    <property type="match status" value="1"/>
</dbReference>
<accession>A0A8C5CNM7</accession>
<protein>
    <recommendedName>
        <fullName evidence="3">C-type lectin domain-containing protein</fullName>
    </recommendedName>
</protein>
<dbReference type="Pfam" id="PF00059">
    <property type="entry name" value="Lectin_C"/>
    <property type="match status" value="1"/>
</dbReference>
<evidence type="ECO:0000259" key="3">
    <source>
        <dbReference type="PROSITE" id="PS50041"/>
    </source>
</evidence>
<dbReference type="SUPFAM" id="SSF56436">
    <property type="entry name" value="C-type lectin-like"/>
    <property type="match status" value="1"/>
</dbReference>
<reference evidence="4" key="2">
    <citation type="submission" date="2025-09" db="UniProtKB">
        <authorList>
            <consortium name="Ensembl"/>
        </authorList>
    </citation>
    <scope>IDENTIFICATION</scope>
</reference>
<reference evidence="4" key="1">
    <citation type="submission" date="2025-08" db="UniProtKB">
        <authorList>
            <consortium name="Ensembl"/>
        </authorList>
    </citation>
    <scope>IDENTIFICATION</scope>
</reference>
<dbReference type="AlphaFoldDB" id="A0A8C5CNM7"/>
<evidence type="ECO:0000256" key="1">
    <source>
        <dbReference type="ARBA" id="ARBA00004401"/>
    </source>
</evidence>
<dbReference type="Proteomes" id="UP000694546">
    <property type="component" value="Chromosome 19"/>
</dbReference>
<dbReference type="PANTHER" id="PTHR45710">
    <property type="entry name" value="C-TYPE LECTIN DOMAIN-CONTAINING PROTEIN 180"/>
    <property type="match status" value="1"/>
</dbReference>
<evidence type="ECO:0000313" key="5">
    <source>
        <dbReference type="Proteomes" id="UP000694546"/>
    </source>
</evidence>
<dbReference type="InterPro" id="IPR050828">
    <property type="entry name" value="C-type_lectin/matrix_domain"/>
</dbReference>
<dbReference type="GeneTree" id="ENSGT01030000234575"/>
<keyword evidence="2" id="KW-0175">Coiled coil</keyword>
<dbReference type="Gene3D" id="3.10.100.10">
    <property type="entry name" value="Mannose-Binding Protein A, subunit A"/>
    <property type="match status" value="1"/>
</dbReference>
<sequence>MCTSVALLAGLTGSAVQHKTVMDMGRDMEQLLQRLKNVTEQRDSLLCKQDCPGGWYKFGCKCYQVSNALGSWNKSRELCVSHGADLVVVDSKEEMDFISRYGGNNWLGATDKASEGMWRWVDGTVLLADNPSWRRGKPDGGKNKNCLRRMKTFLSDYFLYLNANSKQLFVLFHTCCVVPFAKSCVLLRGVISLKGDDIKTNLTSLAPHQISHHLQDPDSHFQGHQQSCPSVSYRAPPYQDTHRFSQFVFLHPAHPPSSWPGYHGVKSIQSLSPPPLELSAS</sequence>
<dbReference type="InterPro" id="IPR016187">
    <property type="entry name" value="CTDL_fold"/>
</dbReference>
<organism evidence="4 5">
    <name type="scientific">Gadus morhua</name>
    <name type="common">Atlantic cod</name>
    <dbReference type="NCBI Taxonomy" id="8049"/>
    <lineage>
        <taxon>Eukaryota</taxon>
        <taxon>Metazoa</taxon>
        <taxon>Chordata</taxon>
        <taxon>Craniata</taxon>
        <taxon>Vertebrata</taxon>
        <taxon>Euteleostomi</taxon>
        <taxon>Actinopterygii</taxon>
        <taxon>Neopterygii</taxon>
        <taxon>Teleostei</taxon>
        <taxon>Neoteleostei</taxon>
        <taxon>Acanthomorphata</taxon>
        <taxon>Zeiogadaria</taxon>
        <taxon>Gadariae</taxon>
        <taxon>Gadiformes</taxon>
        <taxon>Gadoidei</taxon>
        <taxon>Gadidae</taxon>
        <taxon>Gadus</taxon>
    </lineage>
</organism>
<dbReference type="InterPro" id="IPR001304">
    <property type="entry name" value="C-type_lectin-like"/>
</dbReference>
<keyword evidence="5" id="KW-1185">Reference proteome</keyword>
<dbReference type="SMART" id="SM00034">
    <property type="entry name" value="CLECT"/>
    <property type="match status" value="1"/>
</dbReference>
<evidence type="ECO:0000256" key="2">
    <source>
        <dbReference type="SAM" id="Coils"/>
    </source>
</evidence>
<evidence type="ECO:0000313" key="4">
    <source>
        <dbReference type="Ensembl" id="ENSGMOP00000064492.1"/>
    </source>
</evidence>
<proteinExistence type="predicted"/>
<dbReference type="GO" id="GO:0005886">
    <property type="term" value="C:plasma membrane"/>
    <property type="evidence" value="ECO:0007669"/>
    <property type="project" value="UniProtKB-SubCell"/>
</dbReference>
<feature type="domain" description="C-type lectin" evidence="3">
    <location>
        <begin position="58"/>
        <end position="147"/>
    </location>
</feature>
<dbReference type="Ensembl" id="ENSGMOT00000056967.1">
    <property type="protein sequence ID" value="ENSGMOP00000064492.1"/>
    <property type="gene ID" value="ENSGMOG00000022683.1"/>
</dbReference>
<feature type="coiled-coil region" evidence="2">
    <location>
        <begin position="21"/>
        <end position="48"/>
    </location>
</feature>
<name>A0A8C5CNM7_GADMO</name>